<dbReference type="RefSeq" id="WP_045804919.1">
    <property type="nucleotide sequence ID" value="NZ_LANU01000002.1"/>
</dbReference>
<organism evidence="1 2">
    <name type="scientific">Ehrlichia cf. muris str. EmCRT</name>
    <dbReference type="NCBI Taxonomy" id="1359167"/>
    <lineage>
        <taxon>Bacteria</taxon>
        <taxon>Pseudomonadati</taxon>
        <taxon>Pseudomonadota</taxon>
        <taxon>Alphaproteobacteria</taxon>
        <taxon>Rickettsiales</taxon>
        <taxon>Anaplasmataceae</taxon>
        <taxon>Ehrlichia</taxon>
    </lineage>
</organism>
<dbReference type="GO" id="GO:0008270">
    <property type="term" value="F:zinc ion binding"/>
    <property type="evidence" value="ECO:0007669"/>
    <property type="project" value="InterPro"/>
</dbReference>
<proteinExistence type="predicted"/>
<dbReference type="Gene3D" id="3.40.30.160">
    <property type="entry name" value="Collagenase ColT, N-terminal domain"/>
    <property type="match status" value="1"/>
</dbReference>
<sequence>MTVFLEHNNGQVSTSKMVKHNAVNTSNQNGSSFDYQYGTKIGGVQEHVIPPLMQDDIKHGEMYTALPDSDKTLPVVSAIGTDTYKGDSIVAIGNPKDFKSNVFSNTHIIRNDQLKLTLEIHTLGGLSSKRLYEIEEGFDDAIAKFQSNFGLDPNKKETTFELYLFDDNEQYEHYGRLYNLGINGAGGVTFYGNADIPYQIYVYQFGKILNLKHELTHALESYASGHMLSSLKVNHSIFAEGLADYIQDDSSFIMRGLRDKEITSSVLQKDSSGDIGQATDTAVTKDQNLRYSIGHAFVTFLQENYPGVISEYLKALREGDAVRAGEMISISKYADFEPWVQSKDVSLYLENMNILKVDLGKKIFSSENASAFENRDVKNEYYCENICNMNGEVVGEISPIVHYAAKNVIRTWNIASSDMIEVKPEYNFLKLVSTTSGKPAYVYCDENGNEYFNTQSYMEYAFNILKKYDANLRSSSDVLDIRGRYSDADKVFDKLPNADLLLDQFLDRAGYSNYKQVIMSDPQQVSNIKMYIVQKAFEDFREAEVKKVFSGESSVDSIIRDLLMDLTYIDLSDIIKVDNSDIESIVSNQNVMLRTAILGKGNASGISLYVDDQKIGELSTEGGYCIKDLDTGSIYFVFRNVVGMIANNYPDRAYMIVLEKDGKFTTALVDDIQKTEHGNVVFDNQFNHPGINHLYPDYQKLLLHDASVKDYSHLANMEFPRNDKVIIRGDLLDDKGTVAISDDIHQAVIKHDDQILHKFKSMSFYISEPATDSMGTYGSDFFIADEGKNLRFQLPKTITHLKLVNVGGNQKLVPCTAGGDEHPNGMPSDLIDEYRYIDPIFVHTFEKQSYSKNSVSIGLVDFDKYQEGSMFKLQYYSDDYHIHKDEHGNIIRPNNISYTTKVDLVYDDQVIGMLSDNVNQFQGDVFIAVSLNYSHNDFLSSKYFQKVSIEALENGIYGGRYDVGSGDEVANLGTDTGYSDKAVFYFRGNNSSTDMSNNTINRSTISSYVNEF</sequence>
<dbReference type="Proteomes" id="UP000033546">
    <property type="component" value="Unassembled WGS sequence"/>
</dbReference>
<dbReference type="AlphaFoldDB" id="A0A0F3ND47"/>
<dbReference type="EMBL" id="LANU01000002">
    <property type="protein sequence ID" value="KJV65666.1"/>
    <property type="molecule type" value="Genomic_DNA"/>
</dbReference>
<dbReference type="GO" id="GO:0004222">
    <property type="term" value="F:metalloendopeptidase activity"/>
    <property type="evidence" value="ECO:0007669"/>
    <property type="project" value="InterPro"/>
</dbReference>
<accession>A0A0F3ND47</accession>
<evidence type="ECO:0000313" key="1">
    <source>
        <dbReference type="EMBL" id="KJV65666.1"/>
    </source>
</evidence>
<reference evidence="1 2" key="1">
    <citation type="submission" date="2015-02" db="EMBL/GenBank/DDBJ databases">
        <title>Genome Sequencing of Rickettsiales.</title>
        <authorList>
            <person name="Daugherty S.C."/>
            <person name="Su Q."/>
            <person name="Abolude K."/>
            <person name="Beier-Sexton M."/>
            <person name="Carlyon J.A."/>
            <person name="Carter R."/>
            <person name="Day N.P."/>
            <person name="Dumler S.J."/>
            <person name="Dyachenko V."/>
            <person name="Godinez A."/>
            <person name="Kurtti T.J."/>
            <person name="Lichay M."/>
            <person name="Mullins K.E."/>
            <person name="Ott S."/>
            <person name="Pappas-Brown V."/>
            <person name="Paris D.H."/>
            <person name="Patel P."/>
            <person name="Richards A.L."/>
            <person name="Sadzewicz L."/>
            <person name="Sears K."/>
            <person name="Seidman D."/>
            <person name="Sengamalay N."/>
            <person name="Stenos J."/>
            <person name="Tallon L.J."/>
            <person name="Vincent G."/>
            <person name="Fraser C.M."/>
            <person name="Munderloh U."/>
            <person name="Dunning-Hotopp J.C."/>
        </authorList>
    </citation>
    <scope>NUCLEOTIDE SEQUENCE [LARGE SCALE GENOMIC DNA]</scope>
    <source>
        <strain evidence="1 2">EmCRT</strain>
    </source>
</reference>
<dbReference type="PATRIC" id="fig|1359167.3.peg.596"/>
<comment type="caution">
    <text evidence="1">The sequence shown here is derived from an EMBL/GenBank/DDBJ whole genome shotgun (WGS) entry which is preliminary data.</text>
</comment>
<dbReference type="GO" id="GO:0005576">
    <property type="term" value="C:extracellular region"/>
    <property type="evidence" value="ECO:0007669"/>
    <property type="project" value="InterPro"/>
</dbReference>
<dbReference type="Pfam" id="PF01752">
    <property type="entry name" value="Peptidase_M9"/>
    <property type="match status" value="1"/>
</dbReference>
<protein>
    <submittedName>
        <fullName evidence="1">Peptidase MA superfamily protein</fullName>
    </submittedName>
</protein>
<dbReference type="InterPro" id="IPR002169">
    <property type="entry name" value="Peptidase_M9A/M9B"/>
</dbReference>
<gene>
    <name evidence="1" type="ORF">EMUCRT_0616</name>
</gene>
<name>A0A0F3ND47_9RICK</name>
<dbReference type="GO" id="GO:0006508">
    <property type="term" value="P:proteolysis"/>
    <property type="evidence" value="ECO:0007669"/>
    <property type="project" value="InterPro"/>
</dbReference>
<evidence type="ECO:0000313" key="2">
    <source>
        <dbReference type="Proteomes" id="UP000033546"/>
    </source>
</evidence>